<feature type="domain" description="HTH tetR-type" evidence="3">
    <location>
        <begin position="8"/>
        <end position="68"/>
    </location>
</feature>
<dbReference type="Pfam" id="PF00440">
    <property type="entry name" value="TetR_N"/>
    <property type="match status" value="1"/>
</dbReference>
<dbReference type="HOGENOM" id="CLU_069356_6_0_9"/>
<dbReference type="InterPro" id="IPR009057">
    <property type="entry name" value="Homeodomain-like_sf"/>
</dbReference>
<proteinExistence type="predicted"/>
<comment type="caution">
    <text evidence="4">The sequence shown here is derived from an EMBL/GenBank/DDBJ whole genome shotgun (WGS) entry which is preliminary data.</text>
</comment>
<dbReference type="PANTHER" id="PTHR43479:SF11">
    <property type="entry name" value="ACREF_ENVCD OPERON REPRESSOR-RELATED"/>
    <property type="match status" value="1"/>
</dbReference>
<dbReference type="SUPFAM" id="SSF46689">
    <property type="entry name" value="Homeodomain-like"/>
    <property type="match status" value="1"/>
</dbReference>
<evidence type="ECO:0000259" key="3">
    <source>
        <dbReference type="PROSITE" id="PS50977"/>
    </source>
</evidence>
<sequence length="213" mass="24410">MERLMKDIDIELKILEVAKKEFMEQGYMNASMRVIAEKSGCTTGMLYSRFADKDKIFSSLVKEGADKLLNGFKNKLDIFGNSTPKEQIASMHSFSEQGMEEIMDIIYEYFESFKLIVCHGFGSSYEHYVDSLVDMEVESSIKFMNVLKVQGYQLKIIRADLCHMLASSLLNGIFETVAHDFDKNDAIEYVNSLQDFFAAGWDRLLGLKYDKES</sequence>
<feature type="DNA-binding region" description="H-T-H motif" evidence="2">
    <location>
        <begin position="31"/>
        <end position="50"/>
    </location>
</feature>
<dbReference type="PROSITE" id="PS50977">
    <property type="entry name" value="HTH_TETR_2"/>
    <property type="match status" value="1"/>
</dbReference>
<name>E6LRE5_9FIRM</name>
<dbReference type="Proteomes" id="UP000003434">
    <property type="component" value="Unassembled WGS sequence"/>
</dbReference>
<protein>
    <submittedName>
        <fullName evidence="4">Transcriptional regulator, TetR family</fullName>
    </submittedName>
</protein>
<dbReference type="Gene3D" id="1.10.357.10">
    <property type="entry name" value="Tetracycline Repressor, domain 2"/>
    <property type="match status" value="1"/>
</dbReference>
<keyword evidence="1 2" id="KW-0238">DNA-binding</keyword>
<dbReference type="PRINTS" id="PR00455">
    <property type="entry name" value="HTHTETR"/>
</dbReference>
<dbReference type="PANTHER" id="PTHR43479">
    <property type="entry name" value="ACREF/ENVCD OPERON REPRESSOR-RELATED"/>
    <property type="match status" value="1"/>
</dbReference>
<dbReference type="InterPro" id="IPR001647">
    <property type="entry name" value="HTH_TetR"/>
</dbReference>
<dbReference type="eggNOG" id="COG1309">
    <property type="taxonomic scope" value="Bacteria"/>
</dbReference>
<dbReference type="GO" id="GO:0003677">
    <property type="term" value="F:DNA binding"/>
    <property type="evidence" value="ECO:0007669"/>
    <property type="project" value="UniProtKB-UniRule"/>
</dbReference>
<accession>E6LRE5</accession>
<dbReference type="InterPro" id="IPR050624">
    <property type="entry name" value="HTH-type_Tx_Regulator"/>
</dbReference>
<evidence type="ECO:0000256" key="1">
    <source>
        <dbReference type="ARBA" id="ARBA00023125"/>
    </source>
</evidence>
<dbReference type="EMBL" id="AEPW01000099">
    <property type="protein sequence ID" value="EFU75585.1"/>
    <property type="molecule type" value="Genomic_DNA"/>
</dbReference>
<dbReference type="AlphaFoldDB" id="E6LRE5"/>
<organism evidence="4 5">
    <name type="scientific">Lachnoanaerobaculum saburreum DSM 3986</name>
    <dbReference type="NCBI Taxonomy" id="887325"/>
    <lineage>
        <taxon>Bacteria</taxon>
        <taxon>Bacillati</taxon>
        <taxon>Bacillota</taxon>
        <taxon>Clostridia</taxon>
        <taxon>Lachnospirales</taxon>
        <taxon>Lachnospiraceae</taxon>
        <taxon>Lachnoanaerobaculum</taxon>
    </lineage>
</organism>
<gene>
    <name evidence="4" type="ORF">HMPREF0381_2530</name>
</gene>
<evidence type="ECO:0000313" key="5">
    <source>
        <dbReference type="Proteomes" id="UP000003434"/>
    </source>
</evidence>
<evidence type="ECO:0000256" key="2">
    <source>
        <dbReference type="PROSITE-ProRule" id="PRU00335"/>
    </source>
</evidence>
<evidence type="ECO:0000313" key="4">
    <source>
        <dbReference type="EMBL" id="EFU75585.1"/>
    </source>
</evidence>
<reference evidence="4 5" key="1">
    <citation type="submission" date="2010-12" db="EMBL/GenBank/DDBJ databases">
        <authorList>
            <person name="Muzny D."/>
            <person name="Qin X."/>
            <person name="Deng J."/>
            <person name="Jiang H."/>
            <person name="Liu Y."/>
            <person name="Qu J."/>
            <person name="Song X.-Z."/>
            <person name="Zhang L."/>
            <person name="Thornton R."/>
            <person name="Coyle M."/>
            <person name="Francisco L."/>
            <person name="Jackson L."/>
            <person name="Javaid M."/>
            <person name="Korchina V."/>
            <person name="Kovar C."/>
            <person name="Mata R."/>
            <person name="Mathew T."/>
            <person name="Ngo R."/>
            <person name="Nguyen L."/>
            <person name="Nguyen N."/>
            <person name="Okwuonu G."/>
            <person name="Ongeri F."/>
            <person name="Pham C."/>
            <person name="Simmons D."/>
            <person name="Wilczek-Boney K."/>
            <person name="Hale W."/>
            <person name="Jakkamsetti A."/>
            <person name="Pham P."/>
            <person name="Ruth R."/>
            <person name="San Lucas F."/>
            <person name="Warren J."/>
            <person name="Zhang J."/>
            <person name="Zhao Z."/>
            <person name="Zhou C."/>
            <person name="Zhu D."/>
            <person name="Lee S."/>
            <person name="Bess C."/>
            <person name="Blankenburg K."/>
            <person name="Forbes L."/>
            <person name="Fu Q."/>
            <person name="Gubbala S."/>
            <person name="Hirani K."/>
            <person name="Jayaseelan J.C."/>
            <person name="Lara F."/>
            <person name="Munidasa M."/>
            <person name="Palculict T."/>
            <person name="Patil S."/>
            <person name="Pu L.-L."/>
            <person name="Saada N."/>
            <person name="Tang L."/>
            <person name="Weissenberger G."/>
            <person name="Zhu Y."/>
            <person name="Hemphill L."/>
            <person name="Shang Y."/>
            <person name="Youmans B."/>
            <person name="Ayvaz T."/>
            <person name="Ross M."/>
            <person name="Santibanez J."/>
            <person name="Aqrawi P."/>
            <person name="Gross S."/>
            <person name="Joshi V."/>
            <person name="Fowler G."/>
            <person name="Nazareth L."/>
            <person name="Reid J."/>
            <person name="Worley K."/>
            <person name="Petrosino J."/>
            <person name="Highlander S."/>
            <person name="Gibbs R."/>
        </authorList>
    </citation>
    <scope>NUCLEOTIDE SEQUENCE [LARGE SCALE GENOMIC DNA]</scope>
    <source>
        <strain evidence="4 5">DSM 3986</strain>
    </source>
</reference>